<reference evidence="13" key="1">
    <citation type="submission" date="2023-01" db="EMBL/GenBank/DDBJ databases">
        <title>Sulfurovum sp. XTW-4 genome assembly.</title>
        <authorList>
            <person name="Wang J."/>
        </authorList>
    </citation>
    <scope>NUCLEOTIDE SEQUENCE</scope>
    <source>
        <strain evidence="13">XTW-4</strain>
    </source>
</reference>
<feature type="domain" description="Helicase ATP-binding" evidence="12">
    <location>
        <begin position="128"/>
        <end position="294"/>
    </location>
</feature>
<feature type="binding site" evidence="11">
    <location>
        <position position="368"/>
    </location>
    <ligand>
        <name>Zn(2+)</name>
        <dbReference type="ChEBI" id="CHEBI:29105"/>
        <label>2</label>
    </ligand>
</feature>
<dbReference type="InterPro" id="IPR040498">
    <property type="entry name" value="PriA_CRR"/>
</dbReference>
<evidence type="ECO:0000256" key="9">
    <source>
        <dbReference type="ARBA" id="ARBA00023125"/>
    </source>
</evidence>
<keyword evidence="9 11" id="KW-0238">DNA-binding</keyword>
<keyword evidence="7 11" id="KW-0862">Zinc</keyword>
<keyword evidence="14" id="KW-1185">Reference proteome</keyword>
<dbReference type="InterPro" id="IPR027417">
    <property type="entry name" value="P-loop_NTPase"/>
</dbReference>
<keyword evidence="6 11" id="KW-0347">Helicase</keyword>
<organism evidence="13 14">
    <name type="scientific">Sulfurovum xiamenensis</name>
    <dbReference type="NCBI Taxonomy" id="3019066"/>
    <lineage>
        <taxon>Bacteria</taxon>
        <taxon>Pseudomonadati</taxon>
        <taxon>Campylobacterota</taxon>
        <taxon>Epsilonproteobacteria</taxon>
        <taxon>Campylobacterales</taxon>
        <taxon>Sulfurovaceae</taxon>
        <taxon>Sulfurovum</taxon>
    </lineage>
</organism>
<protein>
    <recommendedName>
        <fullName evidence="11">Replication restart protein PriA</fullName>
    </recommendedName>
    <alternativeName>
        <fullName evidence="11">ATP-dependent DNA helicase PriA</fullName>
        <ecNumber evidence="11">5.6.2.4</ecNumber>
    </alternativeName>
    <alternativeName>
        <fullName evidence="11">DNA 3'-5' helicase PriA</fullName>
    </alternativeName>
</protein>
<dbReference type="EMBL" id="JAQIBC010000001">
    <property type="protein sequence ID" value="MDM5263068.1"/>
    <property type="molecule type" value="Genomic_DNA"/>
</dbReference>
<comment type="catalytic activity">
    <reaction evidence="11">
        <text>ATP + H2O = ADP + phosphate + H(+)</text>
        <dbReference type="Rhea" id="RHEA:13065"/>
        <dbReference type="ChEBI" id="CHEBI:15377"/>
        <dbReference type="ChEBI" id="CHEBI:15378"/>
        <dbReference type="ChEBI" id="CHEBI:30616"/>
        <dbReference type="ChEBI" id="CHEBI:43474"/>
        <dbReference type="ChEBI" id="CHEBI:456216"/>
        <dbReference type="EC" id="5.6.2.4"/>
    </reaction>
</comment>
<keyword evidence="1 11" id="KW-0639">Primosome</keyword>
<dbReference type="Pfam" id="PF18074">
    <property type="entry name" value="PriA_C"/>
    <property type="match status" value="1"/>
</dbReference>
<dbReference type="SMART" id="SM00490">
    <property type="entry name" value="HELICc"/>
    <property type="match status" value="1"/>
</dbReference>
<proteinExistence type="inferred from homology"/>
<dbReference type="InterPro" id="IPR042115">
    <property type="entry name" value="PriA_3primeBD_sf"/>
</dbReference>
<feature type="binding site" evidence="11">
    <location>
        <position position="371"/>
    </location>
    <ligand>
        <name>Zn(2+)</name>
        <dbReference type="ChEBI" id="CHEBI:29105"/>
        <label>2</label>
    </ligand>
</feature>
<gene>
    <name evidence="11" type="primary">priA</name>
    <name evidence="13" type="ORF">PF327_02550</name>
</gene>
<evidence type="ECO:0000256" key="2">
    <source>
        <dbReference type="ARBA" id="ARBA00022705"/>
    </source>
</evidence>
<dbReference type="Pfam" id="PF00270">
    <property type="entry name" value="DEAD"/>
    <property type="match status" value="1"/>
</dbReference>
<dbReference type="Pfam" id="PF00271">
    <property type="entry name" value="Helicase_C"/>
    <property type="match status" value="1"/>
</dbReference>
<dbReference type="HAMAP" id="MF_00983">
    <property type="entry name" value="PriA"/>
    <property type="match status" value="1"/>
</dbReference>
<comment type="similarity">
    <text evidence="11">Belongs to the helicase family. PriA subfamily.</text>
</comment>
<dbReference type="Pfam" id="PF17764">
    <property type="entry name" value="PriA_3primeBD"/>
    <property type="match status" value="1"/>
</dbReference>
<dbReference type="PANTHER" id="PTHR30580:SF0">
    <property type="entry name" value="PRIMOSOMAL PROTEIN N"/>
    <property type="match status" value="1"/>
</dbReference>
<accession>A0ABT7QPS9</accession>
<dbReference type="SUPFAM" id="SSF52540">
    <property type="entry name" value="P-loop containing nucleoside triphosphate hydrolases"/>
    <property type="match status" value="2"/>
</dbReference>
<evidence type="ECO:0000256" key="4">
    <source>
        <dbReference type="ARBA" id="ARBA00022741"/>
    </source>
</evidence>
<feature type="binding site" evidence="11">
    <location>
        <position position="384"/>
    </location>
    <ligand>
        <name>Zn(2+)</name>
        <dbReference type="ChEBI" id="CHEBI:29105"/>
        <label>1</label>
    </ligand>
</feature>
<dbReference type="InterPro" id="IPR011545">
    <property type="entry name" value="DEAD/DEAH_box_helicase_dom"/>
</dbReference>
<evidence type="ECO:0000259" key="12">
    <source>
        <dbReference type="PROSITE" id="PS51192"/>
    </source>
</evidence>
<dbReference type="InterPro" id="IPR014001">
    <property type="entry name" value="Helicase_ATP-bd"/>
</dbReference>
<feature type="binding site" evidence="11">
    <location>
        <position position="344"/>
    </location>
    <ligand>
        <name>Zn(2+)</name>
        <dbReference type="ChEBI" id="CHEBI:29105"/>
        <label>1</label>
    </ligand>
</feature>
<keyword evidence="5 11" id="KW-0378">Hydrolase</keyword>
<evidence type="ECO:0000256" key="8">
    <source>
        <dbReference type="ARBA" id="ARBA00022840"/>
    </source>
</evidence>
<keyword evidence="4 11" id="KW-0547">Nucleotide-binding</keyword>
<dbReference type="Pfam" id="PF18319">
    <property type="entry name" value="Zn_ribbon_PriA"/>
    <property type="match status" value="1"/>
</dbReference>
<comment type="function">
    <text evidence="11">Initiates the restart of stalled replication forks, which reloads the replicative helicase on sites other than the origin of replication. Recognizes and binds to abandoned replication forks and remodels them to uncover a helicase loading site. Promotes assembly of the primosome at these replication forks.</text>
</comment>
<dbReference type="NCBIfam" id="TIGR00595">
    <property type="entry name" value="priA"/>
    <property type="match status" value="1"/>
</dbReference>
<dbReference type="PANTHER" id="PTHR30580">
    <property type="entry name" value="PRIMOSOMAL PROTEIN N"/>
    <property type="match status" value="1"/>
</dbReference>
<evidence type="ECO:0000313" key="13">
    <source>
        <dbReference type="EMBL" id="MDM5263068.1"/>
    </source>
</evidence>
<dbReference type="RefSeq" id="WP_289401195.1">
    <property type="nucleotide sequence ID" value="NZ_JAQIBC010000001.1"/>
</dbReference>
<feature type="binding site" evidence="11">
    <location>
        <position position="381"/>
    </location>
    <ligand>
        <name>Zn(2+)</name>
        <dbReference type="ChEBI" id="CHEBI:29105"/>
        <label>1</label>
    </ligand>
</feature>
<dbReference type="NCBIfam" id="NF004069">
    <property type="entry name" value="PRK05580.2-1"/>
    <property type="match status" value="1"/>
</dbReference>
<sequence length="620" mass="70309">MTNSFLYYYEVYFIRSSAPSLTYATHQSLNIGSIVAVPLKTTVNEAVIFRKVKKPEFETAEITSVLNTNYNREQMEIAKFISEYYFSSFGEAISLFIPFKNTSLTDLLPKKIEEKILPKLSDIQQKAYDQLLKKEKALLFGVTGSGKTEIFISLMAKMMEEGKTSIFLMPEISLTPQMEKRLKVYFGESVAMWHSKLTKKKKASILEGIESGEIRIVAGARSALFVPLSNLGLIIVDEEHDDSYKAMTRPRYHARDVAVLMGSKLGAKVVLASATPSMSSYYKYDVIKLDKPYIETEKKYTFISGDRINNTMLDTIDTHYKAGDQSLLFLPTRGNFKYLYCESCGKTHLCPFCSVGMALHRKHRHLKCHYCNYTEPIRDTCIHCGHTPLKSERMGTVEAIEVISEAVEGIQIEQFDKDSITTAKKLKEALQRFESGESQLLLGTQMLSKGHDYANITLSIIMGLDYILGLADYRARERAMSLLFQIAGRSGRAKAAQIIVQTGDPEFFQTYLADYELFIKDELAFLEMAEYPPFASLARILIAHKDESKASKITLDTVTKLKAFEEIEIVGHGKAPVEKIANKFRFHILLRAKHRVPLLKALHRVDCREIEIDFDPVDFA</sequence>
<evidence type="ECO:0000256" key="10">
    <source>
        <dbReference type="ARBA" id="ARBA00023235"/>
    </source>
</evidence>
<dbReference type="InterPro" id="IPR041222">
    <property type="entry name" value="PriA_3primeBD"/>
</dbReference>
<evidence type="ECO:0000256" key="1">
    <source>
        <dbReference type="ARBA" id="ARBA00022515"/>
    </source>
</evidence>
<dbReference type="InterPro" id="IPR001650">
    <property type="entry name" value="Helicase_C-like"/>
</dbReference>
<keyword evidence="2 11" id="KW-0235">DNA replication</keyword>
<keyword evidence="10 11" id="KW-0413">Isomerase</keyword>
<comment type="cofactor">
    <cofactor evidence="11">
        <name>Zn(2+)</name>
        <dbReference type="ChEBI" id="CHEBI:29105"/>
    </cofactor>
    <text evidence="11">Binds 2 zinc ions per subunit.</text>
</comment>
<comment type="catalytic activity">
    <reaction evidence="11">
        <text>Couples ATP hydrolysis with the unwinding of duplex DNA by translocating in the 3'-5' direction.</text>
        <dbReference type="EC" id="5.6.2.4"/>
    </reaction>
</comment>
<comment type="subunit">
    <text evidence="11">Component of the replication restart primosome.</text>
</comment>
<evidence type="ECO:0000256" key="5">
    <source>
        <dbReference type="ARBA" id="ARBA00022801"/>
    </source>
</evidence>
<feature type="binding site" evidence="11">
    <location>
        <position position="353"/>
    </location>
    <ligand>
        <name>Zn(2+)</name>
        <dbReference type="ChEBI" id="CHEBI:29105"/>
        <label>2</label>
    </ligand>
</feature>
<dbReference type="GO" id="GO:0016787">
    <property type="term" value="F:hydrolase activity"/>
    <property type="evidence" value="ECO:0007669"/>
    <property type="project" value="UniProtKB-KW"/>
</dbReference>
<dbReference type="CDD" id="cd17929">
    <property type="entry name" value="DEXHc_priA"/>
    <property type="match status" value="1"/>
</dbReference>
<dbReference type="Gene3D" id="3.40.1440.60">
    <property type="entry name" value="PriA, 3(prime) DNA-binding domain"/>
    <property type="match status" value="1"/>
</dbReference>
<dbReference type="SMART" id="SM00487">
    <property type="entry name" value="DEXDc"/>
    <property type="match status" value="1"/>
</dbReference>
<keyword evidence="3 11" id="KW-0479">Metal-binding</keyword>
<evidence type="ECO:0000256" key="7">
    <source>
        <dbReference type="ARBA" id="ARBA00022833"/>
    </source>
</evidence>
<feature type="binding site" evidence="11">
    <location>
        <position position="350"/>
    </location>
    <ligand>
        <name>Zn(2+)</name>
        <dbReference type="ChEBI" id="CHEBI:29105"/>
        <label>2</label>
    </ligand>
</feature>
<dbReference type="Gene3D" id="3.40.50.300">
    <property type="entry name" value="P-loop containing nucleotide triphosphate hydrolases"/>
    <property type="match status" value="2"/>
</dbReference>
<dbReference type="Proteomes" id="UP001169066">
    <property type="component" value="Unassembled WGS sequence"/>
</dbReference>
<dbReference type="InterPro" id="IPR005259">
    <property type="entry name" value="PriA"/>
</dbReference>
<feature type="binding site" evidence="11">
    <location>
        <position position="341"/>
    </location>
    <ligand>
        <name>Zn(2+)</name>
        <dbReference type="ChEBI" id="CHEBI:29105"/>
        <label>1</label>
    </ligand>
</feature>
<keyword evidence="8 11" id="KW-0067">ATP-binding</keyword>
<dbReference type="EC" id="5.6.2.4" evidence="11"/>
<evidence type="ECO:0000256" key="11">
    <source>
        <dbReference type="HAMAP-Rule" id="MF_00983"/>
    </source>
</evidence>
<evidence type="ECO:0000256" key="6">
    <source>
        <dbReference type="ARBA" id="ARBA00022806"/>
    </source>
</evidence>
<name>A0ABT7QPS9_9BACT</name>
<comment type="caution">
    <text evidence="13">The sequence shown here is derived from an EMBL/GenBank/DDBJ whole genome shotgun (WGS) entry which is preliminary data.</text>
</comment>
<dbReference type="InterPro" id="IPR041236">
    <property type="entry name" value="PriA_C"/>
</dbReference>
<evidence type="ECO:0000256" key="3">
    <source>
        <dbReference type="ARBA" id="ARBA00022723"/>
    </source>
</evidence>
<dbReference type="PROSITE" id="PS51192">
    <property type="entry name" value="HELICASE_ATP_BIND_1"/>
    <property type="match status" value="1"/>
</dbReference>
<evidence type="ECO:0000313" key="14">
    <source>
        <dbReference type="Proteomes" id="UP001169066"/>
    </source>
</evidence>